<dbReference type="InterPro" id="IPR012340">
    <property type="entry name" value="NA-bd_OB-fold"/>
</dbReference>
<dbReference type="Gene3D" id="2.40.50.140">
    <property type="entry name" value="Nucleic acid-binding proteins"/>
    <property type="match status" value="1"/>
</dbReference>
<accession>A0AAV3Q550</accession>
<keyword evidence="2" id="KW-1185">Reference proteome</keyword>
<dbReference type="Proteomes" id="UP001454036">
    <property type="component" value="Unassembled WGS sequence"/>
</dbReference>
<organism evidence="1 2">
    <name type="scientific">Lithospermum erythrorhizon</name>
    <name type="common">Purple gromwell</name>
    <name type="synonym">Lithospermum officinale var. erythrorhizon</name>
    <dbReference type="NCBI Taxonomy" id="34254"/>
    <lineage>
        <taxon>Eukaryota</taxon>
        <taxon>Viridiplantae</taxon>
        <taxon>Streptophyta</taxon>
        <taxon>Embryophyta</taxon>
        <taxon>Tracheophyta</taxon>
        <taxon>Spermatophyta</taxon>
        <taxon>Magnoliopsida</taxon>
        <taxon>eudicotyledons</taxon>
        <taxon>Gunneridae</taxon>
        <taxon>Pentapetalae</taxon>
        <taxon>asterids</taxon>
        <taxon>lamiids</taxon>
        <taxon>Boraginales</taxon>
        <taxon>Boraginaceae</taxon>
        <taxon>Boraginoideae</taxon>
        <taxon>Lithospermeae</taxon>
        <taxon>Lithospermum</taxon>
    </lineage>
</organism>
<name>A0AAV3Q550_LITER</name>
<proteinExistence type="predicted"/>
<sequence>MGSRCTRSGHSVWSYSRAHRELIERLIETPCLDGVSMDALEAIEISVWGEMTSTIAPLLVEAANKNAVLLARRLKITRYGVVSLRAKNSTSFALNPPVESASNMKSWFDTVRNDVLSQLQETKSISKYKELVYDGSMKIHTTSELQNETEIGDY</sequence>
<gene>
    <name evidence="1" type="ORF">LIER_15509</name>
</gene>
<comment type="caution">
    <text evidence="1">The sequence shown here is derived from an EMBL/GenBank/DDBJ whole genome shotgun (WGS) entry which is preliminary data.</text>
</comment>
<protein>
    <submittedName>
        <fullName evidence="1">Uncharacterized protein</fullName>
    </submittedName>
</protein>
<evidence type="ECO:0000313" key="2">
    <source>
        <dbReference type="Proteomes" id="UP001454036"/>
    </source>
</evidence>
<evidence type="ECO:0000313" key="1">
    <source>
        <dbReference type="EMBL" id="GAA0158501.1"/>
    </source>
</evidence>
<dbReference type="AlphaFoldDB" id="A0AAV3Q550"/>
<dbReference type="EMBL" id="BAABME010003363">
    <property type="protein sequence ID" value="GAA0158501.1"/>
    <property type="molecule type" value="Genomic_DNA"/>
</dbReference>
<reference evidence="1 2" key="1">
    <citation type="submission" date="2024-01" db="EMBL/GenBank/DDBJ databases">
        <title>The complete chloroplast genome sequence of Lithospermum erythrorhizon: insights into the phylogenetic relationship among Boraginaceae species and the maternal lineages of purple gromwells.</title>
        <authorList>
            <person name="Okada T."/>
            <person name="Watanabe K."/>
        </authorList>
    </citation>
    <scope>NUCLEOTIDE SEQUENCE [LARGE SCALE GENOMIC DNA]</scope>
</reference>